<feature type="domain" description="Gfo/Idh/MocA-like oxidoreductase C-terminal" evidence="2">
    <location>
        <begin position="149"/>
        <end position="433"/>
    </location>
</feature>
<dbReference type="InterPro" id="IPR051450">
    <property type="entry name" value="Gfo/Idh/MocA_Oxidoreductases"/>
</dbReference>
<dbReference type="PANTHER" id="PTHR43377:SF2">
    <property type="entry name" value="BINDING ROSSMANN FOLD OXIDOREDUCTASE, PUTATIVE (AFU_ORTHOLOGUE AFUA_4G00560)-RELATED"/>
    <property type="match status" value="1"/>
</dbReference>
<dbReference type="AlphaFoldDB" id="A0A2U8E643"/>
<dbReference type="SUPFAM" id="SSF55347">
    <property type="entry name" value="Glyceraldehyde-3-phosphate dehydrogenase-like, C-terminal domain"/>
    <property type="match status" value="1"/>
</dbReference>
<gene>
    <name evidence="3" type="ORF">CKA38_14070</name>
</gene>
<dbReference type="EMBL" id="CP023004">
    <property type="protein sequence ID" value="AWI10225.1"/>
    <property type="molecule type" value="Genomic_DNA"/>
</dbReference>
<evidence type="ECO:0000313" key="3">
    <source>
        <dbReference type="EMBL" id="AWI10225.1"/>
    </source>
</evidence>
<evidence type="ECO:0000313" key="4">
    <source>
        <dbReference type="Proteomes" id="UP000244896"/>
    </source>
</evidence>
<organism evidence="3 4">
    <name type="scientific">Ereboglobus luteus</name>
    <dbReference type="NCBI Taxonomy" id="1796921"/>
    <lineage>
        <taxon>Bacteria</taxon>
        <taxon>Pseudomonadati</taxon>
        <taxon>Verrucomicrobiota</taxon>
        <taxon>Opitutia</taxon>
        <taxon>Opitutales</taxon>
        <taxon>Opitutaceae</taxon>
        <taxon>Ereboglobus</taxon>
    </lineage>
</organism>
<name>A0A2U8E643_9BACT</name>
<dbReference type="Pfam" id="PF01408">
    <property type="entry name" value="GFO_IDH_MocA"/>
    <property type="match status" value="1"/>
</dbReference>
<dbReference type="Pfam" id="PF02894">
    <property type="entry name" value="GFO_IDH_MocA_C"/>
    <property type="match status" value="1"/>
</dbReference>
<evidence type="ECO:0000259" key="1">
    <source>
        <dbReference type="Pfam" id="PF01408"/>
    </source>
</evidence>
<dbReference type="Gene3D" id="3.30.360.10">
    <property type="entry name" value="Dihydrodipicolinate Reductase, domain 2"/>
    <property type="match status" value="1"/>
</dbReference>
<dbReference type="KEGG" id="elut:CKA38_14070"/>
<dbReference type="PANTHER" id="PTHR43377">
    <property type="entry name" value="BILIVERDIN REDUCTASE A"/>
    <property type="match status" value="1"/>
</dbReference>
<dbReference type="InterPro" id="IPR004104">
    <property type="entry name" value="Gfo/Idh/MocA-like_OxRdtase_C"/>
</dbReference>
<evidence type="ECO:0000259" key="2">
    <source>
        <dbReference type="Pfam" id="PF02894"/>
    </source>
</evidence>
<sequence length="450" mass="50082">MQTDQITRYAIVGFGGRVSMFLDPIVRDFPARAQVVAACDKSFKAIEYHLNRVRSAYDAAVEPRLYRDDEFDRMLAECEPDAVVVCSPDHTHERYITRALAAGCDVITEKPMVTTAESCRKVLEASAAAKGRLRVAFNYRWSTGTTRVKEIIRDGAIGDIKHVNLEYFLDTNHGADYFRRWHSEKACSGGLIIHKATHHFDLVNWWIDGIPEDVFGMGSLAYYGRENAIRRGDGQWTGYDRYTGKAAADDPYKMDLSKDDALRGIYLNAEAETGYIRDRNVFRAGIDIEDTMSVLVRYRGGQQLNYSLVAYAPYEGYRVSFTGDRGRLEYEELHRSHIITGQSDKELDAQQKMAGRNITIRVTPHFKKQQVIHVEPEAGAHGGGDPRMQAAIFDSRLARDPLGRDAGVEQGAASIMVGVAANTSFASGAPVKISGLCAIKPGAIRLGELL</sequence>
<dbReference type="GO" id="GO:0000166">
    <property type="term" value="F:nucleotide binding"/>
    <property type="evidence" value="ECO:0007669"/>
    <property type="project" value="InterPro"/>
</dbReference>
<dbReference type="Proteomes" id="UP000244896">
    <property type="component" value="Chromosome"/>
</dbReference>
<keyword evidence="4" id="KW-1185">Reference proteome</keyword>
<dbReference type="SUPFAM" id="SSF51735">
    <property type="entry name" value="NAD(P)-binding Rossmann-fold domains"/>
    <property type="match status" value="1"/>
</dbReference>
<dbReference type="RefSeq" id="WP_108826128.1">
    <property type="nucleotide sequence ID" value="NZ_CP023004.1"/>
</dbReference>
<protein>
    <recommendedName>
        <fullName evidence="5">Dehydrogenase</fullName>
    </recommendedName>
</protein>
<dbReference type="InterPro" id="IPR036291">
    <property type="entry name" value="NAD(P)-bd_dom_sf"/>
</dbReference>
<evidence type="ECO:0008006" key="5">
    <source>
        <dbReference type="Google" id="ProtNLM"/>
    </source>
</evidence>
<reference evidence="3 4" key="1">
    <citation type="journal article" date="2018" name="Syst. Appl. Microbiol.">
        <title>Ereboglobus luteus gen. nov. sp. nov. from cockroach guts, and new insights into the oxygen relationship of the genera Opitutus and Didymococcus (Verrucomicrobia: Opitutaceae).</title>
        <authorList>
            <person name="Tegtmeier D."/>
            <person name="Belitz A."/>
            <person name="Radek R."/>
            <person name="Heimerl T."/>
            <person name="Brune A."/>
        </authorList>
    </citation>
    <scope>NUCLEOTIDE SEQUENCE [LARGE SCALE GENOMIC DNA]</scope>
    <source>
        <strain evidence="3 4">Ho45</strain>
    </source>
</reference>
<dbReference type="OrthoDB" id="9781031at2"/>
<feature type="domain" description="Gfo/Idh/MocA-like oxidoreductase N-terminal" evidence="1">
    <location>
        <begin position="8"/>
        <end position="137"/>
    </location>
</feature>
<proteinExistence type="predicted"/>
<dbReference type="Gene3D" id="3.40.50.720">
    <property type="entry name" value="NAD(P)-binding Rossmann-like Domain"/>
    <property type="match status" value="1"/>
</dbReference>
<accession>A0A2U8E643</accession>
<dbReference type="InterPro" id="IPR000683">
    <property type="entry name" value="Gfo/Idh/MocA-like_OxRdtase_N"/>
</dbReference>